<feature type="compositionally biased region" description="Low complexity" evidence="6">
    <location>
        <begin position="52"/>
        <end position="71"/>
    </location>
</feature>
<dbReference type="InterPro" id="IPR011545">
    <property type="entry name" value="DEAD/DEAH_box_helicase_dom"/>
</dbReference>
<evidence type="ECO:0000259" key="8">
    <source>
        <dbReference type="PROSITE" id="PS51194"/>
    </source>
</evidence>
<dbReference type="Pfam" id="PF00270">
    <property type="entry name" value="DEAD"/>
    <property type="match status" value="1"/>
</dbReference>
<comment type="domain">
    <text evidence="5">The Q motif is unique to and characteristic of the DEAD box family of RNA helicases and controls ATP binding and hydrolysis.</text>
</comment>
<comment type="catalytic activity">
    <reaction evidence="5">
        <text>ATP + H2O = ADP + phosphate + H(+)</text>
        <dbReference type="Rhea" id="RHEA:13065"/>
        <dbReference type="ChEBI" id="CHEBI:15377"/>
        <dbReference type="ChEBI" id="CHEBI:15378"/>
        <dbReference type="ChEBI" id="CHEBI:30616"/>
        <dbReference type="ChEBI" id="CHEBI:43474"/>
        <dbReference type="ChEBI" id="CHEBI:456216"/>
        <dbReference type="EC" id="3.6.4.13"/>
    </reaction>
</comment>
<dbReference type="InterPro" id="IPR014001">
    <property type="entry name" value="Helicase_ATP-bd"/>
</dbReference>
<feature type="domain" description="Helicase ATP-binding" evidence="7">
    <location>
        <begin position="126"/>
        <end position="320"/>
    </location>
</feature>
<evidence type="ECO:0000259" key="7">
    <source>
        <dbReference type="PROSITE" id="PS51192"/>
    </source>
</evidence>
<protein>
    <recommendedName>
        <fullName evidence="5">ATP-dependent RNA helicase</fullName>
        <ecNumber evidence="5">3.6.4.13</ecNumber>
    </recommendedName>
</protein>
<dbReference type="SMART" id="SM00490">
    <property type="entry name" value="HELICc"/>
    <property type="match status" value="1"/>
</dbReference>
<dbReference type="Gene3D" id="3.40.50.300">
    <property type="entry name" value="P-loop containing nucleotide triphosphate hydrolases"/>
    <property type="match status" value="2"/>
</dbReference>
<feature type="region of interest" description="Disordered" evidence="6">
    <location>
        <begin position="40"/>
        <end position="96"/>
    </location>
</feature>
<dbReference type="AlphaFoldDB" id="A0A507CH34"/>
<dbReference type="PANTHER" id="PTHR24031">
    <property type="entry name" value="RNA HELICASE"/>
    <property type="match status" value="1"/>
</dbReference>
<dbReference type="Pfam" id="PF00271">
    <property type="entry name" value="Helicase_C"/>
    <property type="match status" value="1"/>
</dbReference>
<evidence type="ECO:0000313" key="9">
    <source>
        <dbReference type="EMBL" id="TPX38842.1"/>
    </source>
</evidence>
<keyword evidence="2 5" id="KW-0378">Hydrolase</keyword>
<dbReference type="InterPro" id="IPR027417">
    <property type="entry name" value="P-loop_NTPase"/>
</dbReference>
<evidence type="ECO:0000256" key="3">
    <source>
        <dbReference type="ARBA" id="ARBA00022840"/>
    </source>
</evidence>
<dbReference type="PROSITE" id="PS51194">
    <property type="entry name" value="HELICASE_CTER"/>
    <property type="match status" value="1"/>
</dbReference>
<keyword evidence="1 5" id="KW-0547">Nucleotide-binding</keyword>
<dbReference type="GO" id="GO:0003723">
    <property type="term" value="F:RNA binding"/>
    <property type="evidence" value="ECO:0007669"/>
    <property type="project" value="UniProtKB-UniRule"/>
</dbReference>
<feature type="compositionally biased region" description="Basic and acidic residues" evidence="6">
    <location>
        <begin position="596"/>
        <end position="618"/>
    </location>
</feature>
<evidence type="ECO:0000256" key="4">
    <source>
        <dbReference type="ARBA" id="ARBA00022884"/>
    </source>
</evidence>
<dbReference type="SUPFAM" id="SSF52540">
    <property type="entry name" value="P-loop containing nucleoside triphosphate hydrolases"/>
    <property type="match status" value="1"/>
</dbReference>
<evidence type="ECO:0000256" key="1">
    <source>
        <dbReference type="ARBA" id="ARBA00022741"/>
    </source>
</evidence>
<evidence type="ECO:0000256" key="2">
    <source>
        <dbReference type="ARBA" id="ARBA00022801"/>
    </source>
</evidence>
<reference evidence="9 10" key="1">
    <citation type="journal article" date="2019" name="Sci. Rep.">
        <title>Comparative genomics of chytrid fungi reveal insights into the obligate biotrophic and pathogenic lifestyle of Synchytrium endobioticum.</title>
        <authorList>
            <person name="van de Vossenberg B.T.L.H."/>
            <person name="Warris S."/>
            <person name="Nguyen H.D.T."/>
            <person name="van Gent-Pelzer M.P.E."/>
            <person name="Joly D.L."/>
            <person name="van de Geest H.C."/>
            <person name="Bonants P.J.M."/>
            <person name="Smith D.S."/>
            <person name="Levesque C.A."/>
            <person name="van der Lee T.A.J."/>
        </authorList>
    </citation>
    <scope>NUCLEOTIDE SEQUENCE [LARGE SCALE GENOMIC DNA]</scope>
    <source>
        <strain evidence="9 10">LEV6574</strain>
    </source>
</reference>
<organism evidence="9 10">
    <name type="scientific">Synchytrium endobioticum</name>
    <dbReference type="NCBI Taxonomy" id="286115"/>
    <lineage>
        <taxon>Eukaryota</taxon>
        <taxon>Fungi</taxon>
        <taxon>Fungi incertae sedis</taxon>
        <taxon>Chytridiomycota</taxon>
        <taxon>Chytridiomycota incertae sedis</taxon>
        <taxon>Chytridiomycetes</taxon>
        <taxon>Synchytriales</taxon>
        <taxon>Synchytriaceae</taxon>
        <taxon>Synchytrium</taxon>
    </lineage>
</organism>
<feature type="compositionally biased region" description="Basic and acidic residues" evidence="6">
    <location>
        <begin position="669"/>
        <end position="695"/>
    </location>
</feature>
<dbReference type="GO" id="GO:0016787">
    <property type="term" value="F:hydrolase activity"/>
    <property type="evidence" value="ECO:0007669"/>
    <property type="project" value="UniProtKB-KW"/>
</dbReference>
<comment type="caution">
    <text evidence="9">The sequence shown here is derived from an EMBL/GenBank/DDBJ whole genome shotgun (WGS) entry which is preliminary data.</text>
</comment>
<name>A0A507CH34_9FUNG</name>
<dbReference type="PROSITE" id="PS51192">
    <property type="entry name" value="HELICASE_ATP_BIND_1"/>
    <property type="match status" value="1"/>
</dbReference>
<feature type="region of interest" description="Disordered" evidence="6">
    <location>
        <begin position="596"/>
        <end position="695"/>
    </location>
</feature>
<dbReference type="EC" id="3.6.4.13" evidence="5"/>
<keyword evidence="3 5" id="KW-0067">ATP-binding</keyword>
<feature type="compositionally biased region" description="Polar residues" evidence="6">
    <location>
        <begin position="40"/>
        <end position="51"/>
    </location>
</feature>
<dbReference type="EMBL" id="QEAM01000559">
    <property type="protein sequence ID" value="TPX38842.1"/>
    <property type="molecule type" value="Genomic_DNA"/>
</dbReference>
<proteinExistence type="inferred from homology"/>
<dbReference type="OrthoDB" id="193716at2759"/>
<evidence type="ECO:0000313" key="10">
    <source>
        <dbReference type="Proteomes" id="UP000320475"/>
    </source>
</evidence>
<evidence type="ECO:0000256" key="6">
    <source>
        <dbReference type="SAM" id="MobiDB-lite"/>
    </source>
</evidence>
<comment type="similarity">
    <text evidence="5">Belongs to the DEAD box helicase family.</text>
</comment>
<dbReference type="InterPro" id="IPR001650">
    <property type="entry name" value="Helicase_C-like"/>
</dbReference>
<gene>
    <name evidence="9" type="ORF">SeLEV6574_g07583</name>
</gene>
<keyword evidence="4 5" id="KW-0694">RNA-binding</keyword>
<dbReference type="Proteomes" id="UP000320475">
    <property type="component" value="Unassembled WGS sequence"/>
</dbReference>
<dbReference type="GO" id="GO:0003724">
    <property type="term" value="F:RNA helicase activity"/>
    <property type="evidence" value="ECO:0007669"/>
    <property type="project" value="UniProtKB-EC"/>
</dbReference>
<comment type="function">
    <text evidence="5">RNA helicase.</text>
</comment>
<feature type="domain" description="Helicase C-terminal" evidence="8">
    <location>
        <begin position="354"/>
        <end position="512"/>
    </location>
</feature>
<dbReference type="CDD" id="cd18787">
    <property type="entry name" value="SF2_C_DEAD"/>
    <property type="match status" value="1"/>
</dbReference>
<dbReference type="VEuPathDB" id="FungiDB:SeMB42_g06993"/>
<sequence length="695" mass="76730">MSGRKTSVSGGFGAMNASGNALLHCQPLFSQLPYSFSSTSNALQPSALQPKSMSTMSSTDSPSNGAAMEESVAAEEATESNDVADHTSAPQTKKFRDITALSPSTLKSLEYDFKYTDMTQVQERVLSLIPTTSDLLVRAKTGTGKTLAFLIAALESVLSQAQQDAEFKKLLSSGRGVSVMVLSPTRELALQIGREASVLLRNSNFKVHCMVGGNDKRKQMREFDRTRCDFVVATPGRLLDLLTSERTFKAAAEYARILILDEADTLLEMGFKDEITTIMSELPKTPRTSTQPRQTMLFSATLSPGIRSIAKSILQPTGKFIDTIPENEIPTHLKIKQSGLIVPYSIQLPVLYHVIKDHIRNAEKDGHLAKIMVFCSSTKFTEFLANIFDAVLAHVEVLQMHSRLSMMQRTNIATNFRKMNSKHIVMFTSDVSARGVDYPGVSLVIQSGQPQDVDQYIHRIGRTARAGRSGEAITIVSPYERGFLNRDLADLPIERTEIMDLKTLNLSPEDEKVVTEQIPAAVERVSSEKLNGCYSAWLSYYKQVLKNLGLETTIRASHEFGRGVLGAKSDSDLSISPRQAQNLGVSRARGILIRDNRGYDRNDGDRRSGAGGFRDTEFRSALADKGNTSPSKEGSDGVVDSDGNLFGVLDKYEQDDNKNKRRGGTSYGRYDKEGSQGRGERRDSYGDREKSRYRM</sequence>
<evidence type="ECO:0000256" key="5">
    <source>
        <dbReference type="RuleBase" id="RU365068"/>
    </source>
</evidence>
<keyword evidence="5" id="KW-0347">Helicase</keyword>
<accession>A0A507CH34</accession>
<dbReference type="GO" id="GO:0005524">
    <property type="term" value="F:ATP binding"/>
    <property type="evidence" value="ECO:0007669"/>
    <property type="project" value="UniProtKB-UniRule"/>
</dbReference>
<dbReference type="SMART" id="SM00487">
    <property type="entry name" value="DEXDc"/>
    <property type="match status" value="1"/>
</dbReference>